<organism evidence="2 3">
    <name type="scientific">Nitrogeniibacter mangrovi</name>
    <dbReference type="NCBI Taxonomy" id="2016596"/>
    <lineage>
        <taxon>Bacteria</taxon>
        <taxon>Pseudomonadati</taxon>
        <taxon>Pseudomonadota</taxon>
        <taxon>Betaproteobacteria</taxon>
        <taxon>Rhodocyclales</taxon>
        <taxon>Zoogloeaceae</taxon>
        <taxon>Nitrogeniibacter</taxon>
    </lineage>
</organism>
<gene>
    <name evidence="2" type="ORF">G3580_05850</name>
</gene>
<evidence type="ECO:0000313" key="2">
    <source>
        <dbReference type="EMBL" id="QID17207.1"/>
    </source>
</evidence>
<dbReference type="InterPro" id="IPR012312">
    <property type="entry name" value="Hemerythrin-like"/>
</dbReference>
<proteinExistence type="predicted"/>
<dbReference type="PANTHER" id="PTHR39966">
    <property type="entry name" value="BLL2471 PROTEIN-RELATED"/>
    <property type="match status" value="1"/>
</dbReference>
<dbReference type="KEGG" id="azq:G3580_05850"/>
<keyword evidence="3" id="KW-1185">Reference proteome</keyword>
<evidence type="ECO:0000313" key="3">
    <source>
        <dbReference type="Proteomes" id="UP000501991"/>
    </source>
</evidence>
<name>A0A6C1B0V9_9RHOO</name>
<dbReference type="PANTHER" id="PTHR39966:SF3">
    <property type="entry name" value="DUF438 DOMAIN-CONTAINING PROTEIN"/>
    <property type="match status" value="1"/>
</dbReference>
<dbReference type="Pfam" id="PF01814">
    <property type="entry name" value="Hemerythrin"/>
    <property type="match status" value="1"/>
</dbReference>
<dbReference type="Proteomes" id="UP000501991">
    <property type="component" value="Chromosome"/>
</dbReference>
<dbReference type="EMBL" id="CP048836">
    <property type="protein sequence ID" value="QID17207.1"/>
    <property type="molecule type" value="Genomic_DNA"/>
</dbReference>
<accession>A0A6C1B0V9</accession>
<evidence type="ECO:0000259" key="1">
    <source>
        <dbReference type="Pfam" id="PF01814"/>
    </source>
</evidence>
<sequence>MTTLSRIMHRDHTRCDMLFSEAEACAQAGQWRSCAALTAQFAETVLNHFSIEENAIFPGFEASTGMTSGPTAVMRSEHEQMRRLLEALGNAARNEDADGFGDSAETLLILMQQHNLKEENILYPMCEQALADDAGVREHLVILQKEMGDEQ</sequence>
<dbReference type="Gene3D" id="1.20.120.520">
    <property type="entry name" value="nmb1532 protein domain like"/>
    <property type="match status" value="1"/>
</dbReference>
<dbReference type="RefSeq" id="WP_173764372.1">
    <property type="nucleotide sequence ID" value="NZ_CP048836.1"/>
</dbReference>
<reference evidence="2 3" key="1">
    <citation type="submission" date="2020-02" db="EMBL/GenBank/DDBJ databases">
        <title>Nitrogenibacter mangrovi gen. nov., sp. nov. isolated from mangrove sediment, a denitrifying betaproteobacterium.</title>
        <authorList>
            <person name="Liao H."/>
            <person name="Tian Y."/>
        </authorList>
    </citation>
    <scope>NUCLEOTIDE SEQUENCE [LARGE SCALE GENOMIC DNA]</scope>
    <source>
        <strain evidence="2 3">M9-3-2</strain>
    </source>
</reference>
<feature type="domain" description="Hemerythrin-like" evidence="1">
    <location>
        <begin position="4"/>
        <end position="126"/>
    </location>
</feature>
<dbReference type="AlphaFoldDB" id="A0A6C1B0V9"/>
<dbReference type="GO" id="GO:0005886">
    <property type="term" value="C:plasma membrane"/>
    <property type="evidence" value="ECO:0007669"/>
    <property type="project" value="TreeGrafter"/>
</dbReference>
<protein>
    <submittedName>
        <fullName evidence="2">Hemerythrin domain-containing protein</fullName>
    </submittedName>
</protein>